<sequence length="185" mass="18859">MKALKMQLRMSARVLAAAGALALATVLTSCGFDYPTDRVYTPGAGTNDRDAQVDVLGAVVVSAQAGSGTFIASFANNDSKNTATVSSIAGTGDDADLQVTDFQPIQVDAGGLVNLATDGGVVLEGDRVATGAFLDLEIGFGDGSNVQLHVPVYPPCHEYEGLDTSGDGTATSDECTAESPDTAEH</sequence>
<evidence type="ECO:0000256" key="1">
    <source>
        <dbReference type="SAM" id="MobiDB-lite"/>
    </source>
</evidence>
<feature type="chain" id="PRO_5046686613" description="Lipoprotein" evidence="2">
    <location>
        <begin position="32"/>
        <end position="185"/>
    </location>
</feature>
<keyword evidence="4" id="KW-1185">Reference proteome</keyword>
<gene>
    <name evidence="3" type="ORF">GCM10009606_26370</name>
</gene>
<dbReference type="PROSITE" id="PS51257">
    <property type="entry name" value="PROKAR_LIPOPROTEIN"/>
    <property type="match status" value="1"/>
</dbReference>
<accession>A0ABN1UGZ8</accession>
<comment type="caution">
    <text evidence="3">The sequence shown here is derived from an EMBL/GenBank/DDBJ whole genome shotgun (WGS) entry which is preliminary data.</text>
</comment>
<keyword evidence="2" id="KW-0732">Signal</keyword>
<feature type="region of interest" description="Disordered" evidence="1">
    <location>
        <begin position="159"/>
        <end position="185"/>
    </location>
</feature>
<evidence type="ECO:0008006" key="5">
    <source>
        <dbReference type="Google" id="ProtNLM"/>
    </source>
</evidence>
<evidence type="ECO:0000313" key="3">
    <source>
        <dbReference type="EMBL" id="GAA1146021.1"/>
    </source>
</evidence>
<dbReference type="EMBL" id="BAAAJE010000012">
    <property type="protein sequence ID" value="GAA1146021.1"/>
    <property type="molecule type" value="Genomic_DNA"/>
</dbReference>
<evidence type="ECO:0000313" key="4">
    <source>
        <dbReference type="Proteomes" id="UP001499979"/>
    </source>
</evidence>
<proteinExistence type="predicted"/>
<protein>
    <recommendedName>
        <fullName evidence="5">Lipoprotein</fullName>
    </recommendedName>
</protein>
<reference evidence="3 4" key="1">
    <citation type="journal article" date="2019" name="Int. J. Syst. Evol. Microbiol.">
        <title>The Global Catalogue of Microorganisms (GCM) 10K type strain sequencing project: providing services to taxonomists for standard genome sequencing and annotation.</title>
        <authorList>
            <consortium name="The Broad Institute Genomics Platform"/>
            <consortium name="The Broad Institute Genome Sequencing Center for Infectious Disease"/>
            <person name="Wu L."/>
            <person name="Ma J."/>
        </authorList>
    </citation>
    <scope>NUCLEOTIDE SEQUENCE [LARGE SCALE GENOMIC DNA]</scope>
    <source>
        <strain evidence="3 4">JCM 11813</strain>
    </source>
</reference>
<name>A0ABN1UGZ8_9ACTN</name>
<organism evidence="3 4">
    <name type="scientific">Nocardioides aquiterrae</name>
    <dbReference type="NCBI Taxonomy" id="203799"/>
    <lineage>
        <taxon>Bacteria</taxon>
        <taxon>Bacillati</taxon>
        <taxon>Actinomycetota</taxon>
        <taxon>Actinomycetes</taxon>
        <taxon>Propionibacteriales</taxon>
        <taxon>Nocardioidaceae</taxon>
        <taxon>Nocardioides</taxon>
    </lineage>
</organism>
<dbReference type="Proteomes" id="UP001499979">
    <property type="component" value="Unassembled WGS sequence"/>
</dbReference>
<dbReference type="RefSeq" id="WP_343908029.1">
    <property type="nucleotide sequence ID" value="NZ_BAAAJE010000012.1"/>
</dbReference>
<feature type="signal peptide" evidence="2">
    <location>
        <begin position="1"/>
        <end position="31"/>
    </location>
</feature>
<evidence type="ECO:0000256" key="2">
    <source>
        <dbReference type="SAM" id="SignalP"/>
    </source>
</evidence>